<keyword evidence="5" id="KW-0472">Membrane</keyword>
<accession>A0A9N8I0X4</accession>
<protein>
    <submittedName>
        <fullName evidence="6">Leucine Rich Repeat</fullName>
    </submittedName>
</protein>
<dbReference type="PANTHER" id="PTHR48059:SF30">
    <property type="entry name" value="OS06G0587000 PROTEIN"/>
    <property type="match status" value="1"/>
</dbReference>
<evidence type="ECO:0000256" key="2">
    <source>
        <dbReference type="ARBA" id="ARBA00022614"/>
    </source>
</evidence>
<evidence type="ECO:0000313" key="6">
    <source>
        <dbReference type="EMBL" id="CAB9530578.1"/>
    </source>
</evidence>
<dbReference type="Proteomes" id="UP001153069">
    <property type="component" value="Unassembled WGS sequence"/>
</dbReference>
<keyword evidence="2" id="KW-0433">Leucine-rich repeat</keyword>
<gene>
    <name evidence="6" type="ORF">SEMRO_2940_G340670.1</name>
</gene>
<evidence type="ECO:0000256" key="4">
    <source>
        <dbReference type="SAM" id="MobiDB-lite"/>
    </source>
</evidence>
<dbReference type="OrthoDB" id="39747at2759"/>
<keyword evidence="5" id="KW-1133">Transmembrane helix</keyword>
<feature type="transmembrane region" description="Helical" evidence="5">
    <location>
        <begin position="87"/>
        <end position="108"/>
    </location>
</feature>
<evidence type="ECO:0000256" key="3">
    <source>
        <dbReference type="ARBA" id="ARBA00022737"/>
    </source>
</evidence>
<evidence type="ECO:0000256" key="5">
    <source>
        <dbReference type="SAM" id="Phobius"/>
    </source>
</evidence>
<comment type="caution">
    <text evidence="6">The sequence shown here is derived from an EMBL/GenBank/DDBJ whole genome shotgun (WGS) entry which is preliminary data.</text>
</comment>
<feature type="region of interest" description="Disordered" evidence="4">
    <location>
        <begin position="1"/>
        <end position="46"/>
    </location>
</feature>
<keyword evidence="5" id="KW-0812">Transmembrane</keyword>
<keyword evidence="7" id="KW-1185">Reference proteome</keyword>
<dbReference type="InterPro" id="IPR001611">
    <property type="entry name" value="Leu-rich_rpt"/>
</dbReference>
<organism evidence="6 7">
    <name type="scientific">Seminavis robusta</name>
    <dbReference type="NCBI Taxonomy" id="568900"/>
    <lineage>
        <taxon>Eukaryota</taxon>
        <taxon>Sar</taxon>
        <taxon>Stramenopiles</taxon>
        <taxon>Ochrophyta</taxon>
        <taxon>Bacillariophyta</taxon>
        <taxon>Bacillariophyceae</taxon>
        <taxon>Bacillariophycidae</taxon>
        <taxon>Naviculales</taxon>
        <taxon>Naviculaceae</taxon>
        <taxon>Seminavis</taxon>
    </lineage>
</organism>
<name>A0A9N8I0X4_9STRA</name>
<evidence type="ECO:0000256" key="1">
    <source>
        <dbReference type="ARBA" id="ARBA00004196"/>
    </source>
</evidence>
<keyword evidence="3" id="KW-0677">Repeat</keyword>
<reference evidence="6" key="1">
    <citation type="submission" date="2020-06" db="EMBL/GenBank/DDBJ databases">
        <authorList>
            <consortium name="Plant Systems Biology data submission"/>
        </authorList>
    </citation>
    <scope>NUCLEOTIDE SEQUENCE</scope>
    <source>
        <strain evidence="6">D6</strain>
    </source>
</reference>
<feature type="region of interest" description="Disordered" evidence="4">
    <location>
        <begin position="59"/>
        <end position="78"/>
    </location>
</feature>
<dbReference type="FunFam" id="3.80.10.10:FF:000041">
    <property type="entry name" value="LRR receptor-like serine/threonine-protein kinase ERECTA"/>
    <property type="match status" value="1"/>
</dbReference>
<sequence>MDVVPERISEEEEKQTLDNIMETGSSSTCTAASSPPKKKKSSLHDSTACETMADSYHMGLESEAEQRQSQEQGDNQRSKNGCLIRTGALMTFVLVVVAASVLLEPVIWQGSAVSPRYYEQIIERFDDSLSEETRERIDSDPDSPQAKAYEWTLDDPGFFEYPNWRQRQRFALATIYFALNGPSWRFEDESKDWLSHDKSECEWQQYGDDNSPCRKDTDVLERLILYNIKQFQGNLPPEVSLLFGLEEISILEITTTSLSVNLTSFLPWEDLANMEGLKRLDLSSTDMHGSLIPGPSIGLLSSLEELNLSDGSLSGTIPEELSLLTNAKIIDLRNNQLQGNVPEAFCSMPNLVELRLDNNPLEGEIPTCFQSLPDLIVSHDGTELLMP</sequence>
<comment type="subcellular location">
    <subcellularLocation>
        <location evidence="1">Cell envelope</location>
    </subcellularLocation>
</comment>
<dbReference type="PANTHER" id="PTHR48059">
    <property type="entry name" value="POLYGALACTURONASE INHIBITOR 1"/>
    <property type="match status" value="1"/>
</dbReference>
<proteinExistence type="predicted"/>
<dbReference type="AlphaFoldDB" id="A0A9N8I0X4"/>
<dbReference type="InterPro" id="IPR051848">
    <property type="entry name" value="PGIP"/>
</dbReference>
<dbReference type="Pfam" id="PF13855">
    <property type="entry name" value="LRR_8"/>
    <property type="match status" value="1"/>
</dbReference>
<dbReference type="InterPro" id="IPR032675">
    <property type="entry name" value="LRR_dom_sf"/>
</dbReference>
<evidence type="ECO:0000313" key="7">
    <source>
        <dbReference type="Proteomes" id="UP001153069"/>
    </source>
</evidence>
<feature type="compositionally biased region" description="Low complexity" evidence="4">
    <location>
        <begin position="25"/>
        <end position="35"/>
    </location>
</feature>
<dbReference type="SUPFAM" id="SSF52058">
    <property type="entry name" value="L domain-like"/>
    <property type="match status" value="1"/>
</dbReference>
<dbReference type="Gene3D" id="3.80.10.10">
    <property type="entry name" value="Ribonuclease Inhibitor"/>
    <property type="match status" value="1"/>
</dbReference>
<dbReference type="EMBL" id="CAICTM010002938">
    <property type="protein sequence ID" value="CAB9530578.1"/>
    <property type="molecule type" value="Genomic_DNA"/>
</dbReference>